<feature type="non-terminal residue" evidence="1">
    <location>
        <position position="77"/>
    </location>
</feature>
<dbReference type="EMBL" id="OW152820">
    <property type="protein sequence ID" value="CAH2074885.1"/>
    <property type="molecule type" value="Genomic_DNA"/>
</dbReference>
<name>A0ABN8J9V6_9NEOP</name>
<reference evidence="1" key="1">
    <citation type="submission" date="2022-03" db="EMBL/GenBank/DDBJ databases">
        <authorList>
            <person name="Martin H S."/>
        </authorList>
    </citation>
    <scope>NUCLEOTIDE SEQUENCE</scope>
</reference>
<gene>
    <name evidence="1" type="ORF">IPOD504_LOCUS16302</name>
</gene>
<dbReference type="Proteomes" id="UP000837857">
    <property type="component" value="Chromosome 8"/>
</dbReference>
<evidence type="ECO:0000313" key="1">
    <source>
        <dbReference type="EMBL" id="CAH2074885.1"/>
    </source>
</evidence>
<sequence>MYAKAARPRQLGYDVRSTAEVVSPARHAELRSAISAAPVRSPITTASNMPEMRRGGAVNAKGRCAPIRRQIPLLGEI</sequence>
<organism evidence="1 2">
    <name type="scientific">Iphiclides podalirius</name>
    <name type="common">scarce swallowtail</name>
    <dbReference type="NCBI Taxonomy" id="110791"/>
    <lineage>
        <taxon>Eukaryota</taxon>
        <taxon>Metazoa</taxon>
        <taxon>Ecdysozoa</taxon>
        <taxon>Arthropoda</taxon>
        <taxon>Hexapoda</taxon>
        <taxon>Insecta</taxon>
        <taxon>Pterygota</taxon>
        <taxon>Neoptera</taxon>
        <taxon>Endopterygota</taxon>
        <taxon>Lepidoptera</taxon>
        <taxon>Glossata</taxon>
        <taxon>Ditrysia</taxon>
        <taxon>Papilionoidea</taxon>
        <taxon>Papilionidae</taxon>
        <taxon>Papilioninae</taxon>
        <taxon>Iphiclides</taxon>
    </lineage>
</organism>
<accession>A0ABN8J9V6</accession>
<keyword evidence="2" id="KW-1185">Reference proteome</keyword>
<evidence type="ECO:0000313" key="2">
    <source>
        <dbReference type="Proteomes" id="UP000837857"/>
    </source>
</evidence>
<proteinExistence type="predicted"/>
<protein>
    <submittedName>
        <fullName evidence="1">Uncharacterized protein</fullName>
    </submittedName>
</protein>